<dbReference type="OrthoDB" id="3236755at2759"/>
<gene>
    <name evidence="1" type="ORF">CPELLU_LOCUS16491</name>
</gene>
<evidence type="ECO:0000313" key="2">
    <source>
        <dbReference type="Proteomes" id="UP000789759"/>
    </source>
</evidence>
<dbReference type="EMBL" id="CAJVQA010024570">
    <property type="protein sequence ID" value="CAG8782875.1"/>
    <property type="molecule type" value="Genomic_DNA"/>
</dbReference>
<organism evidence="1 2">
    <name type="scientific">Cetraspora pellucida</name>
    <dbReference type="NCBI Taxonomy" id="1433469"/>
    <lineage>
        <taxon>Eukaryota</taxon>
        <taxon>Fungi</taxon>
        <taxon>Fungi incertae sedis</taxon>
        <taxon>Mucoromycota</taxon>
        <taxon>Glomeromycotina</taxon>
        <taxon>Glomeromycetes</taxon>
        <taxon>Diversisporales</taxon>
        <taxon>Gigasporaceae</taxon>
        <taxon>Cetraspora</taxon>
    </lineage>
</organism>
<evidence type="ECO:0000313" key="1">
    <source>
        <dbReference type="EMBL" id="CAG8782875.1"/>
    </source>
</evidence>
<dbReference type="AlphaFoldDB" id="A0A9N9NXM6"/>
<protein>
    <submittedName>
        <fullName evidence="1">1906_t:CDS:1</fullName>
    </submittedName>
</protein>
<name>A0A9N9NXM6_9GLOM</name>
<feature type="non-terminal residue" evidence="1">
    <location>
        <position position="1"/>
    </location>
</feature>
<dbReference type="Proteomes" id="UP000789759">
    <property type="component" value="Unassembled WGS sequence"/>
</dbReference>
<reference evidence="1" key="1">
    <citation type="submission" date="2021-06" db="EMBL/GenBank/DDBJ databases">
        <authorList>
            <person name="Kallberg Y."/>
            <person name="Tangrot J."/>
            <person name="Rosling A."/>
        </authorList>
    </citation>
    <scope>NUCLEOTIDE SEQUENCE</scope>
    <source>
        <strain evidence="1">FL966</strain>
    </source>
</reference>
<sequence>LDGWTSKRGDSIFSYIVTTMERREYLIAVKNYSSKSHTGNFLAS</sequence>
<proteinExistence type="predicted"/>
<comment type="caution">
    <text evidence="1">The sequence shown here is derived from an EMBL/GenBank/DDBJ whole genome shotgun (WGS) entry which is preliminary data.</text>
</comment>
<keyword evidence="2" id="KW-1185">Reference proteome</keyword>
<accession>A0A9N9NXM6</accession>